<dbReference type="EMBL" id="AC084251">
    <property type="status" value="NOT_ANNOTATED_CDS"/>
    <property type="molecule type" value="Genomic_DNA"/>
</dbReference>
<dbReference type="Proteomes" id="UP000005640">
    <property type="component" value="Chromosome 8"/>
</dbReference>
<reference evidence="1 2" key="1">
    <citation type="journal article" date="2001" name="Nature">
        <title>Initial sequencing and analysis of the human genome.</title>
        <authorList>
            <consortium name="International Human Genome Sequencing Consortium"/>
            <person name="Lander E.S."/>
            <person name="Linton L.M."/>
            <person name="Birren B."/>
            <person name="Nusbaum C."/>
            <person name="Zody M.C."/>
            <person name="Baldwin J."/>
            <person name="Devon K."/>
            <person name="Dewar K."/>
            <person name="Doyle M."/>
            <person name="FitzHugh W."/>
            <person name="Funke R."/>
            <person name="Gage D."/>
            <person name="Harris K."/>
            <person name="Heaford A."/>
            <person name="Howland J."/>
            <person name="Kann L."/>
            <person name="Lehoczky J."/>
            <person name="LeVine R."/>
            <person name="McEwan P."/>
            <person name="McKernan K."/>
            <person name="Meldrim J."/>
            <person name="Mesirov J.P."/>
            <person name="Miranda C."/>
            <person name="Morris W."/>
            <person name="Naylor J."/>
            <person name="Raymond C."/>
            <person name="Rosetti M."/>
            <person name="Santos R."/>
            <person name="Sheridan A."/>
            <person name="Sougnez C."/>
            <person name="Stange-Thomann N."/>
            <person name="Stojanovic N."/>
            <person name="Subramanian A."/>
            <person name="Wyman D."/>
            <person name="Rogers J."/>
            <person name="Sulston J."/>
            <person name="Ainscough R."/>
            <person name="Beck S."/>
            <person name="Bentley D."/>
            <person name="Burton J."/>
            <person name="Clee C."/>
            <person name="Carter N."/>
            <person name="Coulson A."/>
            <person name="Deadman R."/>
            <person name="Deloukas P."/>
            <person name="Dunham A."/>
            <person name="Dunham I."/>
            <person name="Durbin R."/>
            <person name="French L."/>
            <person name="Grafham D."/>
            <person name="Gregory S."/>
            <person name="Hubbard T."/>
            <person name="Humphray S."/>
            <person name="Hunt A."/>
            <person name="Jones M."/>
            <person name="Lloyd C."/>
            <person name="McMurray A."/>
            <person name="Matthews L."/>
            <person name="Mercer S."/>
            <person name="Milne S."/>
            <person name="Mullikin J.C."/>
            <person name="Mungall A."/>
            <person name="Plumb R."/>
            <person name="Ross M."/>
            <person name="Shownkeen R."/>
            <person name="Sims S."/>
            <person name="Waterston R.H."/>
            <person name="Wilson R.K."/>
            <person name="Hillier L.W."/>
            <person name="McPherson J.D."/>
            <person name="Marra M.A."/>
            <person name="Mardis E.R."/>
            <person name="Fulton L.A."/>
            <person name="Chinwalla A.T."/>
            <person name="Pepin K.H."/>
            <person name="Gish W.R."/>
            <person name="Chissoe S.L."/>
            <person name="Wendl M.C."/>
            <person name="Delehaunty K.D."/>
            <person name="Miner T.L."/>
            <person name="Delehaunty A."/>
            <person name="Kramer J.B."/>
            <person name="Cook L.L."/>
            <person name="Fulton R.S."/>
            <person name="Johnson D.L."/>
            <person name="Minx P.J."/>
            <person name="Clifton S.W."/>
            <person name="Hawkins T."/>
            <person name="Branscomb E."/>
            <person name="Predki P."/>
            <person name="Richardson P."/>
            <person name="Wenning S."/>
            <person name="Slezak T."/>
            <person name="Doggett N."/>
            <person name="Cheng J.F."/>
            <person name="Olsen A."/>
            <person name="Lucas S."/>
            <person name="Elkin C."/>
            <person name="Uberbacher E."/>
            <person name="Frazier M."/>
            <person name="Gibbs R.A."/>
            <person name="Muzny D.M."/>
            <person name="Scherer S.E."/>
            <person name="Bouck J.B."/>
            <person name="Sodergren E.J."/>
            <person name="Worley K.C."/>
            <person name="Rives C.M."/>
            <person name="Gorrell J.H."/>
            <person name="Metzker M.L."/>
            <person name="Naylor S.L."/>
            <person name="Kucherlapati R.S."/>
            <person name="Nelson D.L."/>
            <person name="Weinstock G.M."/>
            <person name="Sakaki Y."/>
            <person name="Fujiyama A."/>
            <person name="Hattori M."/>
            <person name="Yada T."/>
            <person name="Toyoda A."/>
            <person name="Itoh T."/>
            <person name="Kawagoe C."/>
            <person name="Watanabe H."/>
            <person name="Totoki Y."/>
            <person name="Taylor T."/>
            <person name="Weissenbach J."/>
            <person name="Heilig R."/>
            <person name="Saurin W."/>
            <person name="Artiguenave F."/>
            <person name="Brottier P."/>
            <person name="Bruls T."/>
            <person name="Pelletier E."/>
            <person name="Robert C."/>
            <person name="Wincker P."/>
            <person name="Smith D.R."/>
            <person name="Doucette-Stamm L."/>
            <person name="Rubenfield M."/>
            <person name="Weinstock K."/>
            <person name="Lee H.M."/>
            <person name="Dubois J."/>
            <person name="Rosenthal A."/>
            <person name="Platzer M."/>
            <person name="Nyakatura G."/>
            <person name="Taudien S."/>
            <person name="Rump A."/>
            <person name="Yang H."/>
            <person name="Yu J."/>
            <person name="Wang J."/>
            <person name="Huang G."/>
            <person name="Gu J."/>
            <person name="Hood L."/>
            <person name="Rowen L."/>
            <person name="Madan A."/>
            <person name="Qin S."/>
            <person name="Davis R.W."/>
            <person name="Federspiel N.A."/>
            <person name="Abola A.P."/>
            <person name="Proctor M.J."/>
            <person name="Myers R.M."/>
            <person name="Schmutz J."/>
            <person name="Dickson M."/>
            <person name="Grimwood J."/>
            <person name="Cox D.R."/>
            <person name="Olson M.V."/>
            <person name="Kaul R."/>
            <person name="Raymond C."/>
            <person name="Shimizu N."/>
            <person name="Kawasaki K."/>
            <person name="Minoshima S."/>
            <person name="Evans G.A."/>
            <person name="Athanasiou M."/>
            <person name="Schultz R."/>
            <person name="Roe B.A."/>
            <person name="Chen F."/>
            <person name="Pan H."/>
            <person name="Ramser J."/>
            <person name="Lehrach H."/>
            <person name="Reinhardt R."/>
            <person name="McCombie W.R."/>
            <person name="de la Bastide M."/>
            <person name="Dedhia N."/>
            <person name="Blocker H."/>
            <person name="Hornischer K."/>
            <person name="Nordsiek G."/>
            <person name="Agarwala R."/>
            <person name="Aravind L."/>
            <person name="Bailey J.A."/>
            <person name="Bateman A."/>
            <person name="Batzoglou S."/>
            <person name="Birney E."/>
            <person name="Bork P."/>
            <person name="Brown D.G."/>
            <person name="Burge C.B."/>
            <person name="Cerutti L."/>
            <person name="Chen H.C."/>
            <person name="Church D."/>
            <person name="Clamp M."/>
            <person name="Copley R.R."/>
            <person name="Doerks T."/>
            <person name="Eddy S.R."/>
            <person name="Eichler E.E."/>
            <person name="Furey T.S."/>
            <person name="Galagan J."/>
            <person name="Gilbert J.G."/>
            <person name="Harmon C."/>
            <person name="Hayashizaki Y."/>
            <person name="Haussler D."/>
            <person name="Hermjakob H."/>
            <person name="Hokamp K."/>
            <person name="Jang W."/>
            <person name="Johnson L.S."/>
            <person name="Jones T.A."/>
            <person name="Kasif S."/>
            <person name="Kaspryzk A."/>
            <person name="Kennedy S."/>
            <person name="Kent W.J."/>
            <person name="Kitts P."/>
            <person name="Koonin E.V."/>
            <person name="Korf I."/>
            <person name="Kulp D."/>
            <person name="Lancet D."/>
            <person name="Lowe T.M."/>
            <person name="McLysaght A."/>
            <person name="Mikkelsen T."/>
            <person name="Moran J.V."/>
            <person name="Mulder N."/>
            <person name="Pollara V.J."/>
            <person name="Ponting C.P."/>
            <person name="Schuler G."/>
            <person name="Schultz J."/>
            <person name="Slater G."/>
            <person name="Smit A.F."/>
            <person name="Stupka E."/>
            <person name="Szustakowski J."/>
            <person name="Thierry-Mieg D."/>
            <person name="Thierry-Mieg J."/>
            <person name="Wagner L."/>
            <person name="Wallis J."/>
            <person name="Wheeler R."/>
            <person name="Williams A."/>
            <person name="Wolf Y.I."/>
            <person name="Wolfe K.H."/>
            <person name="Yang S.P."/>
            <person name="Yeh R.F."/>
            <person name="Collins F."/>
            <person name="Guyer M.S."/>
            <person name="Peterson J."/>
            <person name="Felsenfeld A."/>
            <person name="Wetterstrand K.A."/>
            <person name="Patrinos A."/>
            <person name="Morgan M.J."/>
            <person name="de Jong P."/>
            <person name="Catanese J.J."/>
            <person name="Osoegawa K."/>
            <person name="Shizuya H."/>
            <person name="Choi S."/>
            <person name="Chen Y.J."/>
        </authorList>
    </citation>
    <scope>NUCLEOTIDE SEQUENCE [LARGE SCALE GENOMIC DNA]</scope>
</reference>
<dbReference type="VEuPathDB" id="HostDB:ENSG00000140396"/>
<reference evidence="1 2" key="2">
    <citation type="journal article" date="2004" name="Nature">
        <title>Finishing the euchromatic sequence of the human genome.</title>
        <authorList>
            <consortium name="International Human Genome Sequencing Consortium"/>
        </authorList>
    </citation>
    <scope>NUCLEOTIDE SEQUENCE [LARGE SCALE GENOMIC DNA]</scope>
</reference>
<dbReference type="Ensembl" id="ENST00000520416.1">
    <property type="protein sequence ID" value="ENSP00000430850.1"/>
    <property type="gene ID" value="ENSG00000140396.13"/>
</dbReference>
<reference evidence="1" key="4">
    <citation type="submission" date="2025-08" db="UniProtKB">
        <authorList>
            <consortium name="Ensembl"/>
        </authorList>
    </citation>
    <scope>IDENTIFICATION</scope>
</reference>
<dbReference type="ChiTaRS" id="NCOA2">
    <property type="organism name" value="human"/>
</dbReference>
<dbReference type="OpenTargets" id="ENSG00000140396"/>
<reference evidence="1 2" key="3">
    <citation type="journal article" date="2006" name="Nature">
        <title>DNA sequence and analysis of human chromosome 8.</title>
        <authorList>
            <person name="Nusbaum C."/>
            <person name="Mikkelsen T.S."/>
            <person name="Zody M.C."/>
            <person name="Asakawa S."/>
            <person name="Taudien S."/>
            <person name="Garber M."/>
            <person name="Kodira C.D."/>
            <person name="Schueler M.G."/>
            <person name="Shimizu A."/>
            <person name="Whittaker C.A."/>
            <person name="Chang J.L."/>
            <person name="Cuomo C.A."/>
            <person name="Dewar K."/>
            <person name="FitzGerald M.G."/>
            <person name="Yang X."/>
            <person name="Allen N.R."/>
            <person name="Anderson S."/>
            <person name="Asakawa T."/>
            <person name="Blechschmidt K."/>
            <person name="Bloom T."/>
            <person name="Borowsky M.L."/>
            <person name="Butler J."/>
            <person name="Cook A."/>
            <person name="Corum B."/>
            <person name="DeArellano K."/>
            <person name="DeCaprio D."/>
            <person name="Dooley K.T."/>
            <person name="Dorris L.III."/>
            <person name="Engels R."/>
            <person name="Glockner G."/>
            <person name="Hafez N."/>
            <person name="Hagopian D.S."/>
            <person name="Hall J.L."/>
            <person name="Ishikawa S.K."/>
            <person name="Jaffe D.B."/>
            <person name="Kamat A."/>
            <person name="Kudoh J."/>
            <person name="Lehmann R."/>
            <person name="Lokitsang T."/>
            <person name="Macdonald P."/>
            <person name="Major J.E."/>
            <person name="Matthews C.D."/>
            <person name="Mauceli E."/>
            <person name="Menzel U."/>
            <person name="Mihalev A.H."/>
            <person name="Minoshima S."/>
            <person name="Murayama Y."/>
            <person name="Naylor J.W."/>
            <person name="Nicol R."/>
            <person name="Nguyen C."/>
            <person name="O'Leary S.B."/>
            <person name="O'Neill K."/>
            <person name="Parker S.C."/>
            <person name="Polley A."/>
            <person name="Raymond C.K."/>
            <person name="Reichwald K."/>
            <person name="Rodriguez J."/>
            <person name="Sasaki T."/>
            <person name="Schilhabel M."/>
            <person name="Siddiqui R."/>
            <person name="Smith C.L."/>
            <person name="Sneddon T.P."/>
            <person name="Talamas J.A."/>
            <person name="Tenzin P."/>
            <person name="Topham K."/>
            <person name="Venkataraman V."/>
            <person name="Wen G."/>
            <person name="Yamazaki S."/>
            <person name="Young S.K."/>
            <person name="Zeng Q."/>
            <person name="Zimmer A.R."/>
            <person name="Rosenthal A."/>
            <person name="Birren B.W."/>
            <person name="Platzer M."/>
            <person name="Shimizu N."/>
            <person name="Lander E.S."/>
        </authorList>
    </citation>
    <scope>NUCLEOTIDE SEQUENCE [LARGE SCALE GENOMIC DNA]</scope>
</reference>
<dbReference type="HGNC" id="HGNC:7669">
    <property type="gene designation" value="NCOA2"/>
</dbReference>
<dbReference type="Antibodypedia" id="6252">
    <property type="antibodies" value="306 antibodies from 32 providers"/>
</dbReference>
<reference evidence="1" key="5">
    <citation type="submission" date="2025-09" db="UniProtKB">
        <authorList>
            <consortium name="Ensembl"/>
        </authorList>
    </citation>
    <scope>IDENTIFICATION</scope>
</reference>
<feature type="non-terminal residue" evidence="1">
    <location>
        <position position="8"/>
    </location>
</feature>
<protein>
    <submittedName>
        <fullName evidence="1">Nuclear receptor coactivator 2</fullName>
    </submittedName>
</protein>
<dbReference type="EMBL" id="AC090731">
    <property type="status" value="NOT_ANNOTATED_CDS"/>
    <property type="molecule type" value="Genomic_DNA"/>
</dbReference>
<evidence type="ECO:0000313" key="2">
    <source>
        <dbReference type="Proteomes" id="UP000005640"/>
    </source>
</evidence>
<sequence length="8" mass="826">MSGMGENT</sequence>
<name>A0A1D5RMT0_HUMAN</name>
<proteinExistence type="predicted"/>
<dbReference type="Bgee" id="ENSG00000140396">
    <property type="expression patterns" value="Expressed in corpus epididymis and 212 other cell types or tissues"/>
</dbReference>
<dbReference type="Ensembl" id="ENST00000520416.1">
    <property type="protein sequence ID" value="ENSP00000430850.1"/>
    <property type="gene ID" value="ENSG00000140396.14"/>
</dbReference>
<keyword evidence="2" id="KW-1185">Reference proteome</keyword>
<dbReference type="OrthoDB" id="10035882at2759"/>
<gene>
    <name evidence="1" type="primary">NCOA2</name>
</gene>
<organism evidence="1 2">
    <name type="scientific">Homo sapiens</name>
    <name type="common">Human</name>
    <dbReference type="NCBI Taxonomy" id="9606"/>
    <lineage>
        <taxon>Eukaryota</taxon>
        <taxon>Metazoa</taxon>
        <taxon>Chordata</taxon>
        <taxon>Craniata</taxon>
        <taxon>Vertebrata</taxon>
        <taxon>Euteleostomi</taxon>
        <taxon>Mammalia</taxon>
        <taxon>Eutheria</taxon>
        <taxon>Euarchontoglires</taxon>
        <taxon>Primates</taxon>
        <taxon>Haplorrhini</taxon>
        <taxon>Catarrhini</taxon>
        <taxon>Hominidae</taxon>
        <taxon>Homo</taxon>
    </lineage>
</organism>
<evidence type="ECO:0000313" key="1">
    <source>
        <dbReference type="Ensembl" id="ENSP00000430850.1"/>
    </source>
</evidence>
<dbReference type="EMBL" id="AC021558">
    <property type="status" value="NOT_ANNOTATED_CDS"/>
    <property type="molecule type" value="Genomic_DNA"/>
</dbReference>
<dbReference type="GeneTree" id="ENSGT00950000183021"/>
<dbReference type="ExpressionAtlas" id="A0A1D5RMT0">
    <property type="expression patterns" value="baseline and differential"/>
</dbReference>
<accession>A0A1D5RMT0</accession>
<dbReference type="EMBL" id="AC022730">
    <property type="status" value="NOT_ANNOTATED_CDS"/>
    <property type="molecule type" value="Genomic_DNA"/>
</dbReference>